<dbReference type="Proteomes" id="UP001444661">
    <property type="component" value="Unassembled WGS sequence"/>
</dbReference>
<evidence type="ECO:0000313" key="2">
    <source>
        <dbReference type="Proteomes" id="UP001444661"/>
    </source>
</evidence>
<organism evidence="1 2">
    <name type="scientific">Apiospora rasikravindrae</name>
    <dbReference type="NCBI Taxonomy" id="990691"/>
    <lineage>
        <taxon>Eukaryota</taxon>
        <taxon>Fungi</taxon>
        <taxon>Dikarya</taxon>
        <taxon>Ascomycota</taxon>
        <taxon>Pezizomycotina</taxon>
        <taxon>Sordariomycetes</taxon>
        <taxon>Xylariomycetidae</taxon>
        <taxon>Amphisphaeriales</taxon>
        <taxon>Apiosporaceae</taxon>
        <taxon>Apiospora</taxon>
    </lineage>
</organism>
<comment type="caution">
    <text evidence="1">The sequence shown here is derived from an EMBL/GenBank/DDBJ whole genome shotgun (WGS) entry which is preliminary data.</text>
</comment>
<evidence type="ECO:0000313" key="1">
    <source>
        <dbReference type="EMBL" id="KAK8044255.1"/>
    </source>
</evidence>
<dbReference type="EMBL" id="JAQQWK010000003">
    <property type="protein sequence ID" value="KAK8044255.1"/>
    <property type="molecule type" value="Genomic_DNA"/>
</dbReference>
<name>A0ABR1TE94_9PEZI</name>
<proteinExistence type="predicted"/>
<gene>
    <name evidence="1" type="ORF">PG993_004279</name>
</gene>
<sequence>MGHCGTNSIQVADEGLLPELGTDPDHDRLESHDAVEVVVLVKQLAEFGRDPMLDESVGPGAVGGVEVPNRMLVLGGFLRFPITEGGALVVHVGGTYLSKSMRFIMLQSVSLPEPEPPARSGVVIIKLKPILPKVYKADLTLQSQ</sequence>
<reference evidence="1 2" key="1">
    <citation type="submission" date="2023-01" db="EMBL/GenBank/DDBJ databases">
        <title>Analysis of 21 Apiospora genomes using comparative genomics revels a genus with tremendous synthesis potential of carbohydrate active enzymes and secondary metabolites.</title>
        <authorList>
            <person name="Sorensen T."/>
        </authorList>
    </citation>
    <scope>NUCLEOTIDE SEQUENCE [LARGE SCALE GENOMIC DNA]</scope>
    <source>
        <strain evidence="1 2">CBS 33761</strain>
    </source>
</reference>
<accession>A0ABR1TE94</accession>
<protein>
    <submittedName>
        <fullName evidence="1">Uncharacterized protein</fullName>
    </submittedName>
</protein>
<keyword evidence="2" id="KW-1185">Reference proteome</keyword>